<feature type="transmembrane region" description="Helical" evidence="1">
    <location>
        <begin position="7"/>
        <end position="25"/>
    </location>
</feature>
<keyword evidence="1" id="KW-1133">Transmembrane helix</keyword>
<dbReference type="AlphaFoldDB" id="A0A7X3SII5"/>
<accession>A0A7X3SII5</accession>
<keyword evidence="1" id="KW-0812">Transmembrane</keyword>
<feature type="transmembrane region" description="Helical" evidence="1">
    <location>
        <begin position="57"/>
        <end position="74"/>
    </location>
</feature>
<evidence type="ECO:0000256" key="1">
    <source>
        <dbReference type="SAM" id="Phobius"/>
    </source>
</evidence>
<feature type="transmembrane region" description="Helical" evidence="1">
    <location>
        <begin position="180"/>
        <end position="207"/>
    </location>
</feature>
<feature type="transmembrane region" description="Helical" evidence="1">
    <location>
        <begin position="31"/>
        <end position="50"/>
    </location>
</feature>
<comment type="caution">
    <text evidence="2">The sequence shown here is derived from an EMBL/GenBank/DDBJ whole genome shotgun (WGS) entry which is preliminary data.</text>
</comment>
<feature type="transmembrane region" description="Helical" evidence="1">
    <location>
        <begin position="144"/>
        <end position="168"/>
    </location>
</feature>
<name>A0A7X3SII5_9FIRM</name>
<protein>
    <submittedName>
        <fullName evidence="2">Uncharacterized protein</fullName>
    </submittedName>
</protein>
<feature type="transmembrane region" description="Helical" evidence="1">
    <location>
        <begin position="343"/>
        <end position="368"/>
    </location>
</feature>
<proteinExistence type="predicted"/>
<keyword evidence="1" id="KW-0472">Membrane</keyword>
<sequence>MKSLKINISLTTIMLYAMFIAMFRPEILQPNVQVVFRIAFLGLTLIYILLTTNIREYWNVALPLSLCVFLSSFINYKDGLLNYSNFLNGTLRAMCIYCLYIMFSKVVKQKGAHALLVYLHRLLSLYAIISVISIFWVVRDQNGLYFFGSKYTTTYLLIFYSGVTFCLYEDRIKQSLYYKIKYLFIYLIVGLSIAYTGCVTGVVTYAAFFVLSFAGDQIKRILTKPHVVVLCMIGALLLLLSLQAVLQNELVKDIIINILHKDMTLTDRLRYYNRAAFVIQNGNLFWGYGYASELMRSNIGLGTNLQNGLLHMIAEYGGVTVIVLLISTFYLTRNNFKTAYWGMYMALYTFIIASIVEVSYQLVFYSILFLVHLLQKDETAGYYGIGVASYSTKRRHFSVRWKSI</sequence>
<feature type="transmembrane region" description="Helical" evidence="1">
    <location>
        <begin position="309"/>
        <end position="331"/>
    </location>
</feature>
<gene>
    <name evidence="2" type="ORF">GN277_09275</name>
</gene>
<evidence type="ECO:0000313" key="2">
    <source>
        <dbReference type="EMBL" id="MXP75568.1"/>
    </source>
</evidence>
<evidence type="ECO:0000313" key="3">
    <source>
        <dbReference type="Proteomes" id="UP000460412"/>
    </source>
</evidence>
<reference evidence="2 3" key="1">
    <citation type="submission" date="2019-12" db="EMBL/GenBank/DDBJ databases">
        <title>Sporaefaciens musculi gen. nov., sp. nov., a novel bacterium isolated from the caecum of an obese mouse.</title>
        <authorList>
            <person name="Rasmussen T.S."/>
            <person name="Streidl T."/>
            <person name="Hitch T.C.A."/>
            <person name="Wortmann E."/>
            <person name="Deptula P."/>
            <person name="Hansen M."/>
            <person name="Nielsen D.S."/>
            <person name="Clavel T."/>
            <person name="Vogensen F.K."/>
        </authorList>
    </citation>
    <scope>NUCLEOTIDE SEQUENCE [LARGE SCALE GENOMIC DNA]</scope>
    <source>
        <strain evidence="2 3">WCA-9-b2</strain>
    </source>
</reference>
<feature type="transmembrane region" description="Helical" evidence="1">
    <location>
        <begin position="271"/>
        <end position="289"/>
    </location>
</feature>
<organism evidence="2 3">
    <name type="scientific">Sporofaciens musculi</name>
    <dbReference type="NCBI Taxonomy" id="2681861"/>
    <lineage>
        <taxon>Bacteria</taxon>
        <taxon>Bacillati</taxon>
        <taxon>Bacillota</taxon>
        <taxon>Clostridia</taxon>
        <taxon>Lachnospirales</taxon>
        <taxon>Lachnospiraceae</taxon>
        <taxon>Sporofaciens</taxon>
    </lineage>
</organism>
<feature type="transmembrane region" description="Helical" evidence="1">
    <location>
        <begin position="86"/>
        <end position="103"/>
    </location>
</feature>
<feature type="transmembrane region" description="Helical" evidence="1">
    <location>
        <begin position="115"/>
        <end position="138"/>
    </location>
</feature>
<dbReference type="Proteomes" id="UP000460412">
    <property type="component" value="Unassembled WGS sequence"/>
</dbReference>
<dbReference type="EMBL" id="WUQX01000001">
    <property type="protein sequence ID" value="MXP75568.1"/>
    <property type="molecule type" value="Genomic_DNA"/>
</dbReference>
<dbReference type="RefSeq" id="WP_159750810.1">
    <property type="nucleotide sequence ID" value="NZ_WUQX01000001.1"/>
</dbReference>
<feature type="transmembrane region" description="Helical" evidence="1">
    <location>
        <begin position="227"/>
        <end position="246"/>
    </location>
</feature>
<keyword evidence="3" id="KW-1185">Reference proteome</keyword>